<keyword evidence="9" id="KW-1185">Reference proteome</keyword>
<dbReference type="InterPro" id="IPR016763">
    <property type="entry name" value="VAP"/>
</dbReference>
<dbReference type="GO" id="GO:0005886">
    <property type="term" value="C:plasma membrane"/>
    <property type="evidence" value="ECO:0007669"/>
    <property type="project" value="TreeGrafter"/>
</dbReference>
<dbReference type="InterPro" id="IPR008962">
    <property type="entry name" value="PapD-like_sf"/>
</dbReference>
<dbReference type="RefSeq" id="XP_025600049.1">
    <property type="nucleotide sequence ID" value="XM_025743699.1"/>
</dbReference>
<dbReference type="InterPro" id="IPR000535">
    <property type="entry name" value="MSP_dom"/>
</dbReference>
<dbReference type="SUPFAM" id="SSF49354">
    <property type="entry name" value="PapD-like"/>
    <property type="match status" value="1"/>
</dbReference>
<dbReference type="GO" id="GO:0061817">
    <property type="term" value="P:endoplasmic reticulum-plasma membrane tethering"/>
    <property type="evidence" value="ECO:0007669"/>
    <property type="project" value="UniProtKB-ARBA"/>
</dbReference>
<dbReference type="GO" id="GO:1902647">
    <property type="term" value="P:negative regulation of 1-phosphatidyl-1D-myo-inositol 4,5-bisphosphate biosynthetic process"/>
    <property type="evidence" value="ECO:0007669"/>
    <property type="project" value="UniProtKB-ARBA"/>
</dbReference>
<sequence>MSVDLNPHVQLGFPRPLTQLVKRSLQVSNPNSQPVAFKVKTTAPKQYCVRPNSGRIEPGEKVEVQVLLQPMKEEPPTAAKCRDKFLVQSTIITPERETTSLNDLWGIVEKENKNEIHEQKIRCAFLPAASAPVPEEGEEVGSSMTNGGDDKYSTVRGTPSRANGTSPNNDDGSFSSPAQNGQTLNPIAAAQNAVANTDGGVLASTRNAAVAAGGATVAAGGAALAATKNAGSRAVGGEKSSADLQAEIKRLQSQLDAAGRKGAQQVQQAADGVSLQVVGVLMFASLLLGIWLF</sequence>
<organism evidence="8 9">
    <name type="scientific">Tilletiopsis washingtonensis</name>
    <dbReference type="NCBI Taxonomy" id="58919"/>
    <lineage>
        <taxon>Eukaryota</taxon>
        <taxon>Fungi</taxon>
        <taxon>Dikarya</taxon>
        <taxon>Basidiomycota</taxon>
        <taxon>Ustilaginomycotina</taxon>
        <taxon>Exobasidiomycetes</taxon>
        <taxon>Entylomatales</taxon>
        <taxon>Entylomatales incertae sedis</taxon>
        <taxon>Tilletiopsis</taxon>
    </lineage>
</organism>
<evidence type="ECO:0000313" key="8">
    <source>
        <dbReference type="EMBL" id="PWN99770.1"/>
    </source>
</evidence>
<evidence type="ECO:0000313" key="9">
    <source>
        <dbReference type="Proteomes" id="UP000245946"/>
    </source>
</evidence>
<dbReference type="PIRSF" id="PIRSF019693">
    <property type="entry name" value="VAMP-associated"/>
    <property type="match status" value="1"/>
</dbReference>
<dbReference type="PANTHER" id="PTHR10809:SF6">
    <property type="entry name" value="AT11025P-RELATED"/>
    <property type="match status" value="1"/>
</dbReference>
<feature type="domain" description="MSP" evidence="7">
    <location>
        <begin position="2"/>
        <end position="126"/>
    </location>
</feature>
<dbReference type="GO" id="GO:0160214">
    <property type="term" value="F:endoplasmic reticulum-plasma membrane adaptor activity"/>
    <property type="evidence" value="ECO:0007669"/>
    <property type="project" value="UniProtKB-ARBA"/>
</dbReference>
<feature type="region of interest" description="Disordered" evidence="6">
    <location>
        <begin position="133"/>
        <end position="182"/>
    </location>
</feature>
<evidence type="ECO:0000256" key="4">
    <source>
        <dbReference type="ARBA" id="ARBA00022989"/>
    </source>
</evidence>
<comment type="similarity">
    <text evidence="2">Belongs to the VAMP-associated protein (VAP) (TC 9.B.17) family.</text>
</comment>
<name>A0A316ZDI7_9BASI</name>
<dbReference type="Pfam" id="PF00635">
    <property type="entry name" value="Motile_Sperm"/>
    <property type="match status" value="1"/>
</dbReference>
<dbReference type="AlphaFoldDB" id="A0A316ZDI7"/>
<keyword evidence="4" id="KW-1133">Transmembrane helix</keyword>
<keyword evidence="5" id="KW-0472">Membrane</keyword>
<dbReference type="GO" id="GO:0001786">
    <property type="term" value="F:phosphatidylserine binding"/>
    <property type="evidence" value="ECO:0007669"/>
    <property type="project" value="UniProtKB-ARBA"/>
</dbReference>
<dbReference type="Proteomes" id="UP000245946">
    <property type="component" value="Unassembled WGS sequence"/>
</dbReference>
<proteinExistence type="inferred from homology"/>
<evidence type="ECO:0000256" key="6">
    <source>
        <dbReference type="SAM" id="MobiDB-lite"/>
    </source>
</evidence>
<feature type="compositionally biased region" description="Polar residues" evidence="6">
    <location>
        <begin position="155"/>
        <end position="182"/>
    </location>
</feature>
<evidence type="ECO:0000256" key="3">
    <source>
        <dbReference type="ARBA" id="ARBA00022692"/>
    </source>
</evidence>
<dbReference type="InterPro" id="IPR013783">
    <property type="entry name" value="Ig-like_fold"/>
</dbReference>
<dbReference type="GO" id="GO:0090158">
    <property type="term" value="P:endoplasmic reticulum membrane organization"/>
    <property type="evidence" value="ECO:0007669"/>
    <property type="project" value="TreeGrafter"/>
</dbReference>
<evidence type="ECO:0000259" key="7">
    <source>
        <dbReference type="PROSITE" id="PS50202"/>
    </source>
</evidence>
<evidence type="ECO:0000256" key="2">
    <source>
        <dbReference type="ARBA" id="ARBA00008932"/>
    </source>
</evidence>
<dbReference type="GO" id="GO:0051685">
    <property type="term" value="P:maintenance of ER location"/>
    <property type="evidence" value="ECO:0007669"/>
    <property type="project" value="UniProtKB-ARBA"/>
</dbReference>
<dbReference type="GO" id="GO:0061709">
    <property type="term" value="P:reticulophagy"/>
    <property type="evidence" value="ECO:0007669"/>
    <property type="project" value="UniProtKB-ARBA"/>
</dbReference>
<dbReference type="Gene3D" id="2.60.40.10">
    <property type="entry name" value="Immunoglobulins"/>
    <property type="match status" value="1"/>
</dbReference>
<dbReference type="OrthoDB" id="264603at2759"/>
<dbReference type="STRING" id="58919.A0A316ZDI7"/>
<dbReference type="GO" id="GO:0007009">
    <property type="term" value="P:plasma membrane organization"/>
    <property type="evidence" value="ECO:0007669"/>
    <property type="project" value="UniProtKB-ARBA"/>
</dbReference>
<evidence type="ECO:0000256" key="1">
    <source>
        <dbReference type="ARBA" id="ARBA00004211"/>
    </source>
</evidence>
<accession>A0A316ZDI7</accession>
<reference evidence="8 9" key="1">
    <citation type="journal article" date="2018" name="Mol. Biol. Evol.">
        <title>Broad Genomic Sampling Reveals a Smut Pathogenic Ancestry of the Fungal Clade Ustilaginomycotina.</title>
        <authorList>
            <person name="Kijpornyongpan T."/>
            <person name="Mondo S.J."/>
            <person name="Barry K."/>
            <person name="Sandor L."/>
            <person name="Lee J."/>
            <person name="Lipzen A."/>
            <person name="Pangilinan J."/>
            <person name="LaButti K."/>
            <person name="Hainaut M."/>
            <person name="Henrissat B."/>
            <person name="Grigoriev I.V."/>
            <person name="Spatafora J.W."/>
            <person name="Aime M.C."/>
        </authorList>
    </citation>
    <scope>NUCLEOTIDE SEQUENCE [LARGE SCALE GENOMIC DNA]</scope>
    <source>
        <strain evidence="8 9">MCA 4186</strain>
    </source>
</reference>
<dbReference type="PROSITE" id="PS50202">
    <property type="entry name" value="MSP"/>
    <property type="match status" value="1"/>
</dbReference>
<dbReference type="PANTHER" id="PTHR10809">
    <property type="entry name" value="VESICLE-ASSOCIATED MEMBRANE PROTEIN-ASSOCIATED PROTEIN"/>
    <property type="match status" value="1"/>
</dbReference>
<keyword evidence="3" id="KW-0812">Transmembrane</keyword>
<dbReference type="GO" id="GO:0160219">
    <property type="term" value="C:cortical endoplasmic reticulum membrane"/>
    <property type="evidence" value="ECO:0007669"/>
    <property type="project" value="UniProtKB-ARBA"/>
</dbReference>
<protein>
    <submittedName>
        <fullName evidence="8">VAMP-associated protein</fullName>
    </submittedName>
</protein>
<dbReference type="EMBL" id="KZ819287">
    <property type="protein sequence ID" value="PWN99770.1"/>
    <property type="molecule type" value="Genomic_DNA"/>
</dbReference>
<dbReference type="GeneID" id="37271243"/>
<dbReference type="FunFam" id="2.60.40.10:FF:000813">
    <property type="entry name" value="Vesicle-associated protein 1-1"/>
    <property type="match status" value="1"/>
</dbReference>
<evidence type="ECO:0000256" key="5">
    <source>
        <dbReference type="ARBA" id="ARBA00023136"/>
    </source>
</evidence>
<comment type="subcellular location">
    <subcellularLocation>
        <location evidence="1">Membrane</location>
        <topology evidence="1">Single-pass type IV membrane protein</topology>
    </subcellularLocation>
</comment>
<gene>
    <name evidence="8" type="ORF">FA09DRAFT_333651</name>
</gene>
<dbReference type="GO" id="GO:0140506">
    <property type="term" value="F:endoplasmic reticulum-autophagosome adaptor activity"/>
    <property type="evidence" value="ECO:0007669"/>
    <property type="project" value="UniProtKB-ARBA"/>
</dbReference>
<dbReference type="GO" id="GO:0035091">
    <property type="term" value="F:phosphatidylinositol binding"/>
    <property type="evidence" value="ECO:0007669"/>
    <property type="project" value="UniProtKB-ARBA"/>
</dbReference>
<dbReference type="GO" id="GO:0033149">
    <property type="term" value="F:FFAT motif binding"/>
    <property type="evidence" value="ECO:0007669"/>
    <property type="project" value="TreeGrafter"/>
</dbReference>